<dbReference type="PANTHER" id="PTHR10302:SF27">
    <property type="entry name" value="SINGLE-STRANDED DNA-BINDING PROTEIN"/>
    <property type="match status" value="1"/>
</dbReference>
<organism evidence="5 6">
    <name type="scientific">Candidatus Magnetoglobus multicellularis str. Araruama</name>
    <dbReference type="NCBI Taxonomy" id="890399"/>
    <lineage>
        <taxon>Bacteria</taxon>
        <taxon>Pseudomonadati</taxon>
        <taxon>Thermodesulfobacteriota</taxon>
        <taxon>Desulfobacteria</taxon>
        <taxon>Desulfobacterales</taxon>
        <taxon>Desulfobacteraceae</taxon>
        <taxon>Candidatus Magnetoglobus</taxon>
    </lineage>
</organism>
<feature type="region of interest" description="Disordered" evidence="4">
    <location>
        <begin position="111"/>
        <end position="149"/>
    </location>
</feature>
<dbReference type="InterPro" id="IPR012340">
    <property type="entry name" value="NA-bd_OB-fold"/>
</dbReference>
<comment type="caution">
    <text evidence="5">The sequence shown here is derived from an EMBL/GenBank/DDBJ whole genome shotgun (WGS) entry which is preliminary data.</text>
</comment>
<sequence>MYNKATLIGRLGRDPEMRYTPSGMAIANFTIATNETWKDKDGNKQERTEWHKIVAFARLAEICGQYLSKGRLVFIEGRIQTRDWVDKENIKRYTTEIVALEMKMLESKGASSSAAAFRDDPGPSETDHIPAPPMAGSPPAEENLDDVPF</sequence>
<dbReference type="PIRSF" id="PIRSF002070">
    <property type="entry name" value="SSB"/>
    <property type="match status" value="1"/>
</dbReference>
<dbReference type="HAMAP" id="MF_00984">
    <property type="entry name" value="SSB"/>
    <property type="match status" value="1"/>
</dbReference>
<dbReference type="PROSITE" id="PS50935">
    <property type="entry name" value="SSB"/>
    <property type="match status" value="1"/>
</dbReference>
<dbReference type="CDD" id="cd04496">
    <property type="entry name" value="SSB_OBF"/>
    <property type="match status" value="1"/>
</dbReference>
<accession>A0A1V1PA63</accession>
<comment type="caution">
    <text evidence="2">Lacks conserved residue(s) required for the propagation of feature annotation.</text>
</comment>
<gene>
    <name evidence="5" type="ORF">OMM_07956</name>
</gene>
<dbReference type="GO" id="GO:0006260">
    <property type="term" value="P:DNA replication"/>
    <property type="evidence" value="ECO:0007669"/>
    <property type="project" value="InterPro"/>
</dbReference>
<evidence type="ECO:0000256" key="3">
    <source>
        <dbReference type="PIRNR" id="PIRNR002070"/>
    </source>
</evidence>
<dbReference type="SUPFAM" id="SSF50249">
    <property type="entry name" value="Nucleic acid-binding proteins"/>
    <property type="match status" value="1"/>
</dbReference>
<dbReference type="InterPro" id="IPR000424">
    <property type="entry name" value="Primosome_PriB/ssb"/>
</dbReference>
<evidence type="ECO:0000313" key="6">
    <source>
        <dbReference type="Proteomes" id="UP000189670"/>
    </source>
</evidence>
<dbReference type="GO" id="GO:0009295">
    <property type="term" value="C:nucleoid"/>
    <property type="evidence" value="ECO:0007669"/>
    <property type="project" value="TreeGrafter"/>
</dbReference>
<dbReference type="InterPro" id="IPR011344">
    <property type="entry name" value="ssDNA-bd"/>
</dbReference>
<dbReference type="Pfam" id="PF00436">
    <property type="entry name" value="SSB"/>
    <property type="match status" value="1"/>
</dbReference>
<dbReference type="Proteomes" id="UP000189670">
    <property type="component" value="Unassembled WGS sequence"/>
</dbReference>
<name>A0A1V1PA63_9BACT</name>
<evidence type="ECO:0000256" key="1">
    <source>
        <dbReference type="ARBA" id="ARBA00023125"/>
    </source>
</evidence>
<proteinExistence type="inferred from homology"/>
<keyword evidence="1 2" id="KW-0238">DNA-binding</keyword>
<dbReference type="Gene3D" id="2.40.50.140">
    <property type="entry name" value="Nucleic acid-binding proteins"/>
    <property type="match status" value="1"/>
</dbReference>
<feature type="compositionally biased region" description="Basic and acidic residues" evidence="4">
    <location>
        <begin position="117"/>
        <end position="128"/>
    </location>
</feature>
<protein>
    <recommendedName>
        <fullName evidence="2 3">Single-stranded DNA-binding protein</fullName>
        <shortName evidence="2">SSB</shortName>
    </recommendedName>
</protein>
<evidence type="ECO:0000256" key="2">
    <source>
        <dbReference type="HAMAP-Rule" id="MF_00984"/>
    </source>
</evidence>
<dbReference type="NCBIfam" id="TIGR00621">
    <property type="entry name" value="ssb"/>
    <property type="match status" value="1"/>
</dbReference>
<evidence type="ECO:0000256" key="4">
    <source>
        <dbReference type="SAM" id="MobiDB-lite"/>
    </source>
</evidence>
<dbReference type="EMBL" id="ATBP01000236">
    <property type="protein sequence ID" value="ETR71678.1"/>
    <property type="molecule type" value="Genomic_DNA"/>
</dbReference>
<evidence type="ECO:0000313" key="5">
    <source>
        <dbReference type="EMBL" id="ETR71678.1"/>
    </source>
</evidence>
<reference evidence="6" key="1">
    <citation type="submission" date="2012-11" db="EMBL/GenBank/DDBJ databases">
        <authorList>
            <person name="Lucero-Rivera Y.E."/>
            <person name="Tovar-Ramirez D."/>
        </authorList>
    </citation>
    <scope>NUCLEOTIDE SEQUENCE [LARGE SCALE GENOMIC DNA]</scope>
    <source>
        <strain evidence="6">Araruama</strain>
    </source>
</reference>
<dbReference type="AlphaFoldDB" id="A0A1V1PA63"/>
<dbReference type="GO" id="GO:0003697">
    <property type="term" value="F:single-stranded DNA binding"/>
    <property type="evidence" value="ECO:0007669"/>
    <property type="project" value="UniProtKB-UniRule"/>
</dbReference>
<dbReference type="PANTHER" id="PTHR10302">
    <property type="entry name" value="SINGLE-STRANDED DNA-BINDING PROTEIN"/>
    <property type="match status" value="1"/>
</dbReference>
<comment type="subunit">
    <text evidence="2">Homotetramer.</text>
</comment>